<accession>A0A455T3Q1</accession>
<gene>
    <name evidence="1" type="ORF">KTA_34520</name>
</gene>
<dbReference type="EMBL" id="AP019377">
    <property type="protein sequence ID" value="BBH95253.1"/>
    <property type="molecule type" value="Genomic_DNA"/>
</dbReference>
<protein>
    <submittedName>
        <fullName evidence="1">Uncharacterized protein</fullName>
    </submittedName>
</protein>
<proteinExistence type="predicted"/>
<sequence>MLAIVSQVGSAWAGALRLSLSPPDGWLTGYVCCYVVWYHMRSAARQSWHGGTVRVQLSPSLQYNKGQGLAIALSRGSPCLAVREPTWMARAAVALVLLLIRMRSSVL</sequence>
<evidence type="ECO:0000313" key="1">
    <source>
        <dbReference type="EMBL" id="BBH95253.1"/>
    </source>
</evidence>
<organism evidence="1">
    <name type="scientific">Thermogemmatispora argillosa</name>
    <dbReference type="NCBI Taxonomy" id="2045280"/>
    <lineage>
        <taxon>Bacteria</taxon>
        <taxon>Bacillati</taxon>
        <taxon>Chloroflexota</taxon>
        <taxon>Ktedonobacteria</taxon>
        <taxon>Thermogemmatisporales</taxon>
        <taxon>Thermogemmatisporaceae</taxon>
        <taxon>Thermogemmatispora</taxon>
    </lineage>
</organism>
<name>A0A455T3Q1_9CHLR</name>
<dbReference type="AlphaFoldDB" id="A0A455T3Q1"/>
<reference evidence="1" key="1">
    <citation type="submission" date="2018-12" db="EMBL/GenBank/DDBJ databases">
        <title>Novel natural products biosynthetic potential of the class Ktedonobacteria.</title>
        <authorList>
            <person name="Zheng Y."/>
            <person name="Saitou A."/>
            <person name="Wang C.M."/>
            <person name="Toyoda A."/>
            <person name="Minakuchi Y."/>
            <person name="Sekiguchi Y."/>
            <person name="Ueda K."/>
            <person name="Takano H."/>
            <person name="Sakai Y."/>
            <person name="Yokota A."/>
            <person name="Yabe S."/>
        </authorList>
    </citation>
    <scope>NUCLEOTIDE SEQUENCE</scope>
    <source>
        <strain evidence="1">A3-2</strain>
    </source>
</reference>